<reference evidence="15 16" key="1">
    <citation type="submission" date="2016-07" db="EMBL/GenBank/DDBJ databases">
        <title>Genome of Pelobium manganitolerans.</title>
        <authorList>
            <person name="Wu S."/>
            <person name="Wang G."/>
        </authorList>
    </citation>
    <scope>NUCLEOTIDE SEQUENCE [LARGE SCALE GENOMIC DNA]</scope>
    <source>
        <strain evidence="15 16">YS-25</strain>
    </source>
</reference>
<comment type="subcellular location">
    <subcellularLocation>
        <location evidence="1 10">Cell outer membrane</location>
        <topology evidence="1 10">Multi-pass membrane protein</topology>
    </subcellularLocation>
</comment>
<comment type="caution">
    <text evidence="15">The sequence shown here is derived from an EMBL/GenBank/DDBJ whole genome shotgun (WGS) entry which is preliminary data.</text>
</comment>
<dbReference type="PANTHER" id="PTHR30069">
    <property type="entry name" value="TONB-DEPENDENT OUTER MEMBRANE RECEPTOR"/>
    <property type="match status" value="1"/>
</dbReference>
<dbReference type="Gene3D" id="2.170.130.10">
    <property type="entry name" value="TonB-dependent receptor, plug domain"/>
    <property type="match status" value="1"/>
</dbReference>
<keyword evidence="7 10" id="KW-0472">Membrane</keyword>
<organism evidence="15 16">
    <name type="scientific">Pelobium manganitolerans</name>
    <dbReference type="NCBI Taxonomy" id="1842495"/>
    <lineage>
        <taxon>Bacteria</taxon>
        <taxon>Pseudomonadati</taxon>
        <taxon>Bacteroidota</taxon>
        <taxon>Sphingobacteriia</taxon>
        <taxon>Sphingobacteriales</taxon>
        <taxon>Sphingobacteriaceae</taxon>
        <taxon>Pelobium</taxon>
    </lineage>
</organism>
<dbReference type="GO" id="GO:0044718">
    <property type="term" value="P:siderophore transmembrane transport"/>
    <property type="evidence" value="ECO:0007669"/>
    <property type="project" value="TreeGrafter"/>
</dbReference>
<evidence type="ECO:0000256" key="6">
    <source>
        <dbReference type="ARBA" id="ARBA00023077"/>
    </source>
</evidence>
<dbReference type="PROSITE" id="PS52016">
    <property type="entry name" value="TONB_DEPENDENT_REC_3"/>
    <property type="match status" value="1"/>
</dbReference>
<evidence type="ECO:0000256" key="9">
    <source>
        <dbReference type="ARBA" id="ARBA00023237"/>
    </source>
</evidence>
<dbReference type="GO" id="GO:0009279">
    <property type="term" value="C:cell outer membrane"/>
    <property type="evidence" value="ECO:0007669"/>
    <property type="project" value="UniProtKB-SubCell"/>
</dbReference>
<gene>
    <name evidence="15" type="ORF">BCY91_04315</name>
</gene>
<dbReference type="InterPro" id="IPR012910">
    <property type="entry name" value="Plug_dom"/>
</dbReference>
<evidence type="ECO:0000256" key="1">
    <source>
        <dbReference type="ARBA" id="ARBA00004571"/>
    </source>
</evidence>
<feature type="chain" id="PRO_5019563972" description="TonB-dependent receptor" evidence="12">
    <location>
        <begin position="21"/>
        <end position="658"/>
    </location>
</feature>
<dbReference type="AlphaFoldDB" id="A0A419S5P3"/>
<dbReference type="InterPro" id="IPR036942">
    <property type="entry name" value="Beta-barrel_TonB_sf"/>
</dbReference>
<sequence>MLRRLVFCLAFFALAPHVFAQQLDSVQHINEVKVNASKERPSLRGSQKADTLSFLRTSSYNVADAIRNFAGVIVKDYGGIGGLKTVSVRSLGASHTGVLLDGMAISNVQTGQIDLGKLSLDNVESIGLYQAQPDDLLSNARAFSNASVVVIKTKQPNFEAGRNNRLLLKYTAGSFGLHNPALQYDQKLSKKWVFSLNSAYQKAKGDYQFKVDGDGSDTLAVRKNSAIENLQVDVALHGKIGESGKLTLRGNYYNSERGLPNAVIYYNPTGRQTLWNKDFFTQAQYQQQLGDAWALLASVKYSRNYTRYNDPAYLNLQGQLDNRYTEKEYYQSIATTYKASEQLSFNYAADLFLNTLHTNLYGYAYPTRSTLLQVLGGRYRINNWIVEGNILHTYIKEKVKSGKASPEKSVFSPTLALAYQATANLTLRTFYKDVYRYPTFNDLYYTNFGNRKLNPERAKQYSLGYVFEKYRDSKIKHFMLSTDFYYNQISDKIVALPNKDLFIWTMYNLGKVAIYGADFKSEAGYQIDQKSTLQISLNYTYQLGLDKSDPEAAVYNNQIPYTPQHTVALNVGVQQARWSVFYNQIFSSDRYYSSDNSRAYLVKGFSVSDVSACYNLRLYNKPLILSAELNNVFNQNYYVVRSFPMPGTSIRLTIKTII</sequence>
<evidence type="ECO:0008006" key="17">
    <source>
        <dbReference type="Google" id="ProtNLM"/>
    </source>
</evidence>
<evidence type="ECO:0000256" key="11">
    <source>
        <dbReference type="RuleBase" id="RU003357"/>
    </source>
</evidence>
<feature type="domain" description="TonB-dependent receptor-like beta-barrel" evidence="13">
    <location>
        <begin position="257"/>
        <end position="632"/>
    </location>
</feature>
<keyword evidence="3 10" id="KW-1134">Transmembrane beta strand</keyword>
<evidence type="ECO:0000256" key="8">
    <source>
        <dbReference type="ARBA" id="ARBA00023170"/>
    </source>
</evidence>
<dbReference type="Pfam" id="PF00593">
    <property type="entry name" value="TonB_dep_Rec_b-barrel"/>
    <property type="match status" value="1"/>
</dbReference>
<dbReference type="InterPro" id="IPR037066">
    <property type="entry name" value="Plug_dom_sf"/>
</dbReference>
<keyword evidence="8" id="KW-0675">Receptor</keyword>
<dbReference type="OrthoDB" id="9762903at2"/>
<keyword evidence="6 11" id="KW-0798">TonB box</keyword>
<dbReference type="InterPro" id="IPR000531">
    <property type="entry name" value="Beta-barrel_TonB"/>
</dbReference>
<dbReference type="InterPro" id="IPR039426">
    <property type="entry name" value="TonB-dep_rcpt-like"/>
</dbReference>
<evidence type="ECO:0000259" key="14">
    <source>
        <dbReference type="Pfam" id="PF07715"/>
    </source>
</evidence>
<evidence type="ECO:0000256" key="12">
    <source>
        <dbReference type="SAM" id="SignalP"/>
    </source>
</evidence>
<evidence type="ECO:0000256" key="3">
    <source>
        <dbReference type="ARBA" id="ARBA00022452"/>
    </source>
</evidence>
<dbReference type="EMBL" id="MBTA01000023">
    <property type="protein sequence ID" value="RKD16119.1"/>
    <property type="molecule type" value="Genomic_DNA"/>
</dbReference>
<proteinExistence type="inferred from homology"/>
<comment type="similarity">
    <text evidence="10 11">Belongs to the TonB-dependent receptor family.</text>
</comment>
<evidence type="ECO:0000256" key="5">
    <source>
        <dbReference type="ARBA" id="ARBA00022729"/>
    </source>
</evidence>
<dbReference type="Gene3D" id="2.40.170.20">
    <property type="entry name" value="TonB-dependent receptor, beta-barrel domain"/>
    <property type="match status" value="1"/>
</dbReference>
<dbReference type="PANTHER" id="PTHR30069:SF29">
    <property type="entry name" value="HEMOGLOBIN AND HEMOGLOBIN-HAPTOGLOBIN-BINDING PROTEIN 1-RELATED"/>
    <property type="match status" value="1"/>
</dbReference>
<feature type="signal peptide" evidence="12">
    <location>
        <begin position="1"/>
        <end position="20"/>
    </location>
</feature>
<evidence type="ECO:0000256" key="7">
    <source>
        <dbReference type="ARBA" id="ARBA00023136"/>
    </source>
</evidence>
<dbReference type="Pfam" id="PF07715">
    <property type="entry name" value="Plug"/>
    <property type="match status" value="1"/>
</dbReference>
<keyword evidence="9 10" id="KW-0998">Cell outer membrane</keyword>
<dbReference type="RefSeq" id="WP_120181615.1">
    <property type="nucleotide sequence ID" value="NZ_MBTA01000023.1"/>
</dbReference>
<evidence type="ECO:0000313" key="15">
    <source>
        <dbReference type="EMBL" id="RKD16119.1"/>
    </source>
</evidence>
<keyword evidence="4 10" id="KW-0812">Transmembrane</keyword>
<keyword evidence="5 12" id="KW-0732">Signal</keyword>
<evidence type="ECO:0000259" key="13">
    <source>
        <dbReference type="Pfam" id="PF00593"/>
    </source>
</evidence>
<name>A0A419S5P3_9SPHI</name>
<dbReference type="Proteomes" id="UP000283433">
    <property type="component" value="Unassembled WGS sequence"/>
</dbReference>
<accession>A0A419S5P3</accession>
<evidence type="ECO:0000256" key="2">
    <source>
        <dbReference type="ARBA" id="ARBA00022448"/>
    </source>
</evidence>
<dbReference type="SUPFAM" id="SSF56935">
    <property type="entry name" value="Porins"/>
    <property type="match status" value="1"/>
</dbReference>
<dbReference type="GO" id="GO:0015344">
    <property type="term" value="F:siderophore uptake transmembrane transporter activity"/>
    <property type="evidence" value="ECO:0007669"/>
    <property type="project" value="TreeGrafter"/>
</dbReference>
<keyword evidence="16" id="KW-1185">Reference proteome</keyword>
<evidence type="ECO:0000313" key="16">
    <source>
        <dbReference type="Proteomes" id="UP000283433"/>
    </source>
</evidence>
<keyword evidence="2 10" id="KW-0813">Transport</keyword>
<protein>
    <recommendedName>
        <fullName evidence="17">TonB-dependent receptor</fullName>
    </recommendedName>
</protein>
<evidence type="ECO:0000256" key="10">
    <source>
        <dbReference type="PROSITE-ProRule" id="PRU01360"/>
    </source>
</evidence>
<evidence type="ECO:0000256" key="4">
    <source>
        <dbReference type="ARBA" id="ARBA00022692"/>
    </source>
</evidence>
<feature type="domain" description="TonB-dependent receptor plug" evidence="14">
    <location>
        <begin position="57"/>
        <end position="131"/>
    </location>
</feature>